<evidence type="ECO:0000256" key="10">
    <source>
        <dbReference type="RuleBase" id="RU003657"/>
    </source>
</evidence>
<evidence type="ECO:0000256" key="4">
    <source>
        <dbReference type="ARBA" id="ARBA00009667"/>
    </source>
</evidence>
<dbReference type="RefSeq" id="WP_152810771.1">
    <property type="nucleotide sequence ID" value="NZ_WHNW01000011.1"/>
</dbReference>
<dbReference type="SUPFAM" id="SSF51366">
    <property type="entry name" value="Ribulose-phoshate binding barrel"/>
    <property type="match status" value="1"/>
</dbReference>
<comment type="catalytic activity">
    <reaction evidence="1 9">
        <text>1-(5-phospho-beta-D-ribosyl)-5-[(5-phospho-beta-D-ribosylamino)methylideneamino]imidazole-4-carboxamide = 5-[(5-phospho-1-deoxy-D-ribulos-1-ylimino)methylamino]-1-(5-phospho-beta-D-ribosyl)imidazole-4-carboxamide</text>
        <dbReference type="Rhea" id="RHEA:15469"/>
        <dbReference type="ChEBI" id="CHEBI:58435"/>
        <dbReference type="ChEBI" id="CHEBI:58525"/>
        <dbReference type="EC" id="5.3.1.16"/>
    </reaction>
</comment>
<keyword evidence="7 9" id="KW-0368">Histidine biosynthesis</keyword>
<evidence type="ECO:0000313" key="11">
    <source>
        <dbReference type="EMBL" id="MPV86777.1"/>
    </source>
</evidence>
<keyword evidence="5 9" id="KW-0963">Cytoplasm</keyword>
<dbReference type="GO" id="GO:0005737">
    <property type="term" value="C:cytoplasm"/>
    <property type="evidence" value="ECO:0007669"/>
    <property type="project" value="UniProtKB-SubCell"/>
</dbReference>
<dbReference type="AlphaFoldDB" id="A0A6N7F049"/>
<feature type="active site" description="Proton acceptor" evidence="9">
    <location>
        <position position="8"/>
    </location>
</feature>
<evidence type="ECO:0000256" key="9">
    <source>
        <dbReference type="HAMAP-Rule" id="MF_01014"/>
    </source>
</evidence>
<dbReference type="Proteomes" id="UP000471298">
    <property type="component" value="Unassembled WGS sequence"/>
</dbReference>
<dbReference type="InterPro" id="IPR023016">
    <property type="entry name" value="HisA/PriA"/>
</dbReference>
<organism evidence="11 12">
    <name type="scientific">Ostreibacterium oceani</name>
    <dbReference type="NCBI Taxonomy" id="2654998"/>
    <lineage>
        <taxon>Bacteria</taxon>
        <taxon>Pseudomonadati</taxon>
        <taxon>Pseudomonadota</taxon>
        <taxon>Gammaproteobacteria</taxon>
        <taxon>Cardiobacteriales</taxon>
        <taxon>Ostreibacteriaceae</taxon>
        <taxon>Ostreibacterium</taxon>
    </lineage>
</organism>
<dbReference type="HAMAP" id="MF_01014">
    <property type="entry name" value="HisA"/>
    <property type="match status" value="1"/>
</dbReference>
<dbReference type="InterPro" id="IPR044524">
    <property type="entry name" value="Isoase_HisA-like"/>
</dbReference>
<evidence type="ECO:0000256" key="8">
    <source>
        <dbReference type="ARBA" id="ARBA00023235"/>
    </source>
</evidence>
<dbReference type="InterPro" id="IPR006062">
    <property type="entry name" value="His_biosynth"/>
</dbReference>
<dbReference type="InterPro" id="IPR011060">
    <property type="entry name" value="RibuloseP-bd_barrel"/>
</dbReference>
<evidence type="ECO:0000256" key="3">
    <source>
        <dbReference type="ARBA" id="ARBA00005133"/>
    </source>
</evidence>
<comment type="pathway">
    <text evidence="3 9">Amino-acid biosynthesis; L-histidine biosynthesis; L-histidine from 5-phospho-alpha-D-ribose 1-diphosphate: step 4/9.</text>
</comment>
<dbReference type="FunCoup" id="A0A6N7F049">
    <property type="interactions" value="427"/>
</dbReference>
<dbReference type="EC" id="5.3.1.16" evidence="9"/>
<dbReference type="UniPathway" id="UPA00031">
    <property type="reaction ID" value="UER00009"/>
</dbReference>
<dbReference type="Gene3D" id="3.20.20.70">
    <property type="entry name" value="Aldolase class I"/>
    <property type="match status" value="1"/>
</dbReference>
<dbReference type="GO" id="GO:0003949">
    <property type="term" value="F:1-(5-phosphoribosyl)-5-[(5-phosphoribosylamino)methylideneamino]imidazole-4-carboxamide isomerase activity"/>
    <property type="evidence" value="ECO:0007669"/>
    <property type="project" value="UniProtKB-UniRule"/>
</dbReference>
<protein>
    <recommendedName>
        <fullName evidence="9">1-(5-phosphoribosyl)-5-[(5-phosphoribosylamino)methylideneamino] imidazole-4-carboxamide isomerase</fullName>
        <ecNumber evidence="9">5.3.1.16</ecNumber>
    </recommendedName>
    <alternativeName>
        <fullName evidence="9">Phosphoribosylformimino-5-aminoimidazole carboxamide ribotide isomerase</fullName>
    </alternativeName>
</protein>
<proteinExistence type="inferred from homology"/>
<dbReference type="CDD" id="cd04732">
    <property type="entry name" value="HisA"/>
    <property type="match status" value="1"/>
</dbReference>
<comment type="caution">
    <text evidence="11">The sequence shown here is derived from an EMBL/GenBank/DDBJ whole genome shotgun (WGS) entry which is preliminary data.</text>
</comment>
<dbReference type="InParanoid" id="A0A6N7F049"/>
<name>A0A6N7F049_9GAMM</name>
<dbReference type="FunFam" id="3.20.20.70:FF:000009">
    <property type="entry name" value="1-(5-phosphoribosyl)-5-[(5-phosphoribosylamino)methylideneamino] imidazole-4-carboxamide isomerase"/>
    <property type="match status" value="1"/>
</dbReference>
<keyword evidence="12" id="KW-1185">Reference proteome</keyword>
<evidence type="ECO:0000256" key="2">
    <source>
        <dbReference type="ARBA" id="ARBA00004496"/>
    </source>
</evidence>
<evidence type="ECO:0000256" key="5">
    <source>
        <dbReference type="ARBA" id="ARBA00022490"/>
    </source>
</evidence>
<gene>
    <name evidence="9" type="primary">hisA</name>
    <name evidence="11" type="ORF">GCU85_08570</name>
</gene>
<dbReference type="GO" id="GO:0000162">
    <property type="term" value="P:L-tryptophan biosynthetic process"/>
    <property type="evidence" value="ECO:0007669"/>
    <property type="project" value="TreeGrafter"/>
</dbReference>
<evidence type="ECO:0000313" key="12">
    <source>
        <dbReference type="Proteomes" id="UP000471298"/>
    </source>
</evidence>
<dbReference type="PANTHER" id="PTHR43090:SF2">
    <property type="entry name" value="1-(5-PHOSPHORIBOSYL)-5-[(5-PHOSPHORIBOSYLAMINO)METHYLIDENEAMINO] IMIDAZOLE-4-CARBOXAMIDE ISOMERASE"/>
    <property type="match status" value="1"/>
</dbReference>
<comment type="similarity">
    <text evidence="4 9 10">Belongs to the HisA/HisF family.</text>
</comment>
<feature type="active site" description="Proton donor" evidence="9">
    <location>
        <position position="129"/>
    </location>
</feature>
<evidence type="ECO:0000256" key="1">
    <source>
        <dbReference type="ARBA" id="ARBA00000901"/>
    </source>
</evidence>
<dbReference type="PANTHER" id="PTHR43090">
    <property type="entry name" value="1-(5-PHOSPHORIBOSYL)-5-[(5-PHOSPHORIBOSYLAMINO)METHYLIDENEAMINO] IMIDAZOLE-4-CARBOXAMIDE ISOMERASE"/>
    <property type="match status" value="1"/>
</dbReference>
<comment type="subcellular location">
    <subcellularLocation>
        <location evidence="2 9">Cytoplasm</location>
    </subcellularLocation>
</comment>
<dbReference type="EMBL" id="WHNW01000011">
    <property type="protein sequence ID" value="MPV86777.1"/>
    <property type="molecule type" value="Genomic_DNA"/>
</dbReference>
<dbReference type="GO" id="GO:0000105">
    <property type="term" value="P:L-histidine biosynthetic process"/>
    <property type="evidence" value="ECO:0007669"/>
    <property type="project" value="UniProtKB-UniRule"/>
</dbReference>
<reference evidence="11 12" key="1">
    <citation type="submission" date="2019-10" db="EMBL/GenBank/DDBJ databases">
        <title>Cardiobacteriales fam. a chemoheterotrophic member of the order Cardiobacteriales, and proposal of Cardiobacteriales fam. nov.</title>
        <authorList>
            <person name="Wang C."/>
        </authorList>
    </citation>
    <scope>NUCLEOTIDE SEQUENCE [LARGE SCALE GENOMIC DNA]</scope>
    <source>
        <strain evidence="11 12">ML27</strain>
    </source>
</reference>
<evidence type="ECO:0000256" key="6">
    <source>
        <dbReference type="ARBA" id="ARBA00022605"/>
    </source>
</evidence>
<accession>A0A6N7F049</accession>
<sequence length="247" mass="26739">MQLYPTIEIIGGQCVNLRHTPKATPEIFDLSPIDAAKQFQDEGATYLQVTDLDAAFGHGSDNTAVIERLIATVDIPVQVAGGIHSMSIADQWINAGADRLIIGSAAVLNRHVVEQLIVKYPEKIVVSLDVKAGHVVTNGWERTSQFTASELAKYYENLGVAAIIYTDIDHYHAGTELSLANVTELASQVSCPVIASGVALSLDDIAYLRQLPKIYGAVVGWALFNHVFTLPEALAIANQPFVRAKFI</sequence>
<keyword evidence="6 9" id="KW-0028">Amino-acid biosynthesis</keyword>
<dbReference type="InterPro" id="IPR013785">
    <property type="entry name" value="Aldolase_TIM"/>
</dbReference>
<keyword evidence="8 9" id="KW-0413">Isomerase</keyword>
<dbReference type="Pfam" id="PF00977">
    <property type="entry name" value="His_biosynth"/>
    <property type="match status" value="1"/>
</dbReference>
<evidence type="ECO:0000256" key="7">
    <source>
        <dbReference type="ARBA" id="ARBA00023102"/>
    </source>
</evidence>